<keyword evidence="3" id="KW-1185">Reference proteome</keyword>
<accession>A0A226D4Y5</accession>
<keyword evidence="1" id="KW-0472">Membrane</keyword>
<dbReference type="AlphaFoldDB" id="A0A226D4Y5"/>
<keyword evidence="1" id="KW-0812">Transmembrane</keyword>
<organism evidence="2 3">
    <name type="scientific">Folsomia candida</name>
    <name type="common">Springtail</name>
    <dbReference type="NCBI Taxonomy" id="158441"/>
    <lineage>
        <taxon>Eukaryota</taxon>
        <taxon>Metazoa</taxon>
        <taxon>Ecdysozoa</taxon>
        <taxon>Arthropoda</taxon>
        <taxon>Hexapoda</taxon>
        <taxon>Collembola</taxon>
        <taxon>Entomobryomorpha</taxon>
        <taxon>Isotomoidea</taxon>
        <taxon>Isotomidae</taxon>
        <taxon>Proisotominae</taxon>
        <taxon>Folsomia</taxon>
    </lineage>
</organism>
<reference evidence="2 3" key="1">
    <citation type="submission" date="2015-12" db="EMBL/GenBank/DDBJ databases">
        <title>The genome of Folsomia candida.</title>
        <authorList>
            <person name="Faddeeva A."/>
            <person name="Derks M.F."/>
            <person name="Anvar Y."/>
            <person name="Smit S."/>
            <person name="Van Straalen N."/>
            <person name="Roelofs D."/>
        </authorList>
    </citation>
    <scope>NUCLEOTIDE SEQUENCE [LARGE SCALE GENOMIC DNA]</scope>
    <source>
        <strain evidence="2 3">VU population</strain>
        <tissue evidence="2">Whole body</tissue>
    </source>
</reference>
<name>A0A226D4Y5_FOLCA</name>
<evidence type="ECO:0000256" key="1">
    <source>
        <dbReference type="SAM" id="Phobius"/>
    </source>
</evidence>
<gene>
    <name evidence="2" type="ORF">Fcan01_25298</name>
</gene>
<evidence type="ECO:0000313" key="2">
    <source>
        <dbReference type="EMBL" id="OXA39898.1"/>
    </source>
</evidence>
<dbReference type="Proteomes" id="UP000198287">
    <property type="component" value="Unassembled WGS sequence"/>
</dbReference>
<sequence length="388" mass="45121">MYAGWRERFPDSTGDMQYYYYSANVFGTLNAMKTIYVRLPGRYVLDSTLQSSPPSGRLCVEERQYVTVGHILNVSFVQIPLSEWRSFKWGVYHLDFRHGKYFYYDNNMLHSFRYEGLHAVYCDFNVWSENSGLAVWMSPLSPNVWVCSFGIFLVPLVQMLKNNLYHKKIASCYNLFQNFGGVLFAIYVVLIRQSSNVKCVSLWISVSLFFTSFVLLAQYELYLTGNLVVPPRHDKFRTLSECFENGYTVVYACEEIVNFASVRSQLQKEFVLKSLGNFPNDTTVITGYDWGNETAYVRKNTPKHVALVYNKRSVLYTLLHLQNLVLQGQYECFLVYDIALSVGRFAVVHNMLKVEIGNSIKTLDMGGFPNLWECQLYHFYRLRAMNWS</sequence>
<feature type="transmembrane region" description="Helical" evidence="1">
    <location>
        <begin position="202"/>
        <end position="222"/>
    </location>
</feature>
<evidence type="ECO:0000313" key="3">
    <source>
        <dbReference type="Proteomes" id="UP000198287"/>
    </source>
</evidence>
<protein>
    <submittedName>
        <fullName evidence="2">Uncharacterized protein</fullName>
    </submittedName>
</protein>
<dbReference type="EMBL" id="LNIX01000036">
    <property type="protein sequence ID" value="OXA39898.1"/>
    <property type="molecule type" value="Genomic_DNA"/>
</dbReference>
<feature type="transmembrane region" description="Helical" evidence="1">
    <location>
        <begin position="172"/>
        <end position="190"/>
    </location>
</feature>
<comment type="caution">
    <text evidence="2">The sequence shown here is derived from an EMBL/GenBank/DDBJ whole genome shotgun (WGS) entry which is preliminary data.</text>
</comment>
<proteinExistence type="predicted"/>
<keyword evidence="1" id="KW-1133">Transmembrane helix</keyword>
<feature type="transmembrane region" description="Helical" evidence="1">
    <location>
        <begin position="143"/>
        <end position="160"/>
    </location>
</feature>